<feature type="region of interest" description="Disordered" evidence="1">
    <location>
        <begin position="1"/>
        <end position="76"/>
    </location>
</feature>
<sequence>MSSCSGSRVRRSRTVDGMPGHSFEDSIAGHPFQSLVPTTQGASSAASASSSVVETPSWGQGTGFRGPSRGATEKRLEPGHKWNVRVISGYGVGEQGTSFISRMGIVIRLHCKIWQKHFSKPLKEIKNGIFRDLEHYKGKTFEDVVTSIPPGVDHQIGEQCVKNEIQGRSK</sequence>
<comment type="caution">
    <text evidence="2">The sequence shown here is derived from an EMBL/GenBank/DDBJ whole genome shotgun (WGS) entry which is preliminary data.</text>
</comment>
<dbReference type="EMBL" id="NMUH01001052">
    <property type="protein sequence ID" value="MQL88383.1"/>
    <property type="molecule type" value="Genomic_DNA"/>
</dbReference>
<proteinExistence type="predicted"/>
<accession>A0A843V6R1</accession>
<organism evidence="2 3">
    <name type="scientific">Colocasia esculenta</name>
    <name type="common">Wild taro</name>
    <name type="synonym">Arum esculentum</name>
    <dbReference type="NCBI Taxonomy" id="4460"/>
    <lineage>
        <taxon>Eukaryota</taxon>
        <taxon>Viridiplantae</taxon>
        <taxon>Streptophyta</taxon>
        <taxon>Embryophyta</taxon>
        <taxon>Tracheophyta</taxon>
        <taxon>Spermatophyta</taxon>
        <taxon>Magnoliopsida</taxon>
        <taxon>Liliopsida</taxon>
        <taxon>Araceae</taxon>
        <taxon>Aroideae</taxon>
        <taxon>Colocasieae</taxon>
        <taxon>Colocasia</taxon>
    </lineage>
</organism>
<evidence type="ECO:0000313" key="2">
    <source>
        <dbReference type="EMBL" id="MQL88383.1"/>
    </source>
</evidence>
<reference evidence="2" key="1">
    <citation type="submission" date="2017-07" db="EMBL/GenBank/DDBJ databases">
        <title>Taro Niue Genome Assembly and Annotation.</title>
        <authorList>
            <person name="Atibalentja N."/>
            <person name="Keating K."/>
            <person name="Fields C.J."/>
        </authorList>
    </citation>
    <scope>NUCLEOTIDE SEQUENCE</scope>
    <source>
        <strain evidence="2">Niue_2</strain>
        <tissue evidence="2">Leaf</tissue>
    </source>
</reference>
<protein>
    <submittedName>
        <fullName evidence="2">Uncharacterized protein</fullName>
    </submittedName>
</protein>
<name>A0A843V6R1_COLES</name>
<keyword evidence="3" id="KW-1185">Reference proteome</keyword>
<evidence type="ECO:0000313" key="3">
    <source>
        <dbReference type="Proteomes" id="UP000652761"/>
    </source>
</evidence>
<gene>
    <name evidence="2" type="ORF">Taro_020950</name>
</gene>
<dbReference type="Proteomes" id="UP000652761">
    <property type="component" value="Unassembled WGS sequence"/>
</dbReference>
<evidence type="ECO:0000256" key="1">
    <source>
        <dbReference type="SAM" id="MobiDB-lite"/>
    </source>
</evidence>
<dbReference type="OrthoDB" id="1731907at2759"/>
<dbReference type="AlphaFoldDB" id="A0A843V6R1"/>
<feature type="compositionally biased region" description="Low complexity" evidence="1">
    <location>
        <begin position="42"/>
        <end position="51"/>
    </location>
</feature>